<evidence type="ECO:0000313" key="2">
    <source>
        <dbReference type="Proteomes" id="UP001500021"/>
    </source>
</evidence>
<dbReference type="Pfam" id="PF09615">
    <property type="entry name" value="Cas_Csy3"/>
    <property type="match status" value="1"/>
</dbReference>
<evidence type="ECO:0000313" key="1">
    <source>
        <dbReference type="EMBL" id="GAA0811186.1"/>
    </source>
</evidence>
<name>A0ABN1L2V1_9GAMM</name>
<protein>
    <submittedName>
        <fullName evidence="1">Type I-F CRISPR-associated protein Csy3</fullName>
    </submittedName>
</protein>
<organism evidence="1 2">
    <name type="scientific">Colwellia asteriadis</name>
    <dbReference type="NCBI Taxonomy" id="517723"/>
    <lineage>
        <taxon>Bacteria</taxon>
        <taxon>Pseudomonadati</taxon>
        <taxon>Pseudomonadota</taxon>
        <taxon>Gammaproteobacteria</taxon>
        <taxon>Alteromonadales</taxon>
        <taxon>Colwelliaceae</taxon>
        <taxon>Colwellia</taxon>
    </lineage>
</organism>
<dbReference type="RefSeq" id="WP_343814234.1">
    <property type="nucleotide sequence ID" value="NZ_BAAAFA010000001.1"/>
</dbReference>
<reference evidence="1 2" key="1">
    <citation type="journal article" date="2019" name="Int. J. Syst. Evol. Microbiol.">
        <title>The Global Catalogue of Microorganisms (GCM) 10K type strain sequencing project: providing services to taxonomists for standard genome sequencing and annotation.</title>
        <authorList>
            <consortium name="The Broad Institute Genomics Platform"/>
            <consortium name="The Broad Institute Genome Sequencing Center for Infectious Disease"/>
            <person name="Wu L."/>
            <person name="Ma J."/>
        </authorList>
    </citation>
    <scope>NUCLEOTIDE SEQUENCE [LARGE SCALE GENOMIC DNA]</scope>
    <source>
        <strain evidence="1 2">JCM 15608</strain>
    </source>
</reference>
<dbReference type="Proteomes" id="UP001500021">
    <property type="component" value="Unassembled WGS sequence"/>
</dbReference>
<keyword evidence="2" id="KW-1185">Reference proteome</keyword>
<comment type="caution">
    <text evidence="1">The sequence shown here is derived from an EMBL/GenBank/DDBJ whole genome shotgun (WGS) entry which is preliminary data.</text>
</comment>
<sequence>MTTFTKMPAVIAFDRKLEPSDALMYSGNWENIATANSWREIELFDRHNRAVKSNFKPEVLNDEVELQKQIAEANLAWGDDAALSHEHDTLKLSFTLRVVSGLSRPSVCNDVEFEAAYKEKIHGYVQSNIGNLASRYAYNIANGRFLWRNRVGAQEIKIVVNHASLSEPLVFDAYDYSLKNTTSGNAELVKLTELIKSGFESDTPVLLSIQAFSKLGNGQRIWPSQEMILNSPKGEKSRHLFSLNVNGKDVAAMHCEKIGNALRTIDDWYPSFDETQIPIAIEAYGSVTQRGIAYRSTKNDFKTLLLKWLNSVSNDALEQNEQDFVVAMLIRGGVFGEGES</sequence>
<accession>A0ABN1L2V1</accession>
<gene>
    <name evidence="1" type="primary">csy3</name>
    <name evidence="1" type="ORF">GCM10009111_03330</name>
</gene>
<proteinExistence type="predicted"/>
<dbReference type="EMBL" id="BAAAFA010000001">
    <property type="protein sequence ID" value="GAA0811186.1"/>
    <property type="molecule type" value="Genomic_DNA"/>
</dbReference>
<dbReference type="NCBIfam" id="TIGR02566">
    <property type="entry name" value="cas_Csy3"/>
    <property type="match status" value="1"/>
</dbReference>
<dbReference type="InterPro" id="IPR013399">
    <property type="entry name" value="CRISPR-assoc_prot_Csy3"/>
</dbReference>